<keyword evidence="3" id="KW-1185">Reference proteome</keyword>
<feature type="compositionally biased region" description="Polar residues" evidence="1">
    <location>
        <begin position="32"/>
        <end position="54"/>
    </location>
</feature>
<evidence type="ECO:0000313" key="3">
    <source>
        <dbReference type="Proteomes" id="UP000011592"/>
    </source>
</evidence>
<dbReference type="Proteomes" id="UP000011592">
    <property type="component" value="Unassembled WGS sequence"/>
</dbReference>
<proteinExistence type="predicted"/>
<reference evidence="2 3" key="1">
    <citation type="journal article" date="2014" name="PLoS Genet.">
        <title>Phylogenetically driven sequencing of extremely halophilic archaea reveals strategies for static and dynamic osmo-response.</title>
        <authorList>
            <person name="Becker E.A."/>
            <person name="Seitzer P.M."/>
            <person name="Tritt A."/>
            <person name="Larsen D."/>
            <person name="Krusor M."/>
            <person name="Yao A.I."/>
            <person name="Wu D."/>
            <person name="Madern D."/>
            <person name="Eisen J.A."/>
            <person name="Darling A.E."/>
            <person name="Facciotti M.T."/>
        </authorList>
    </citation>
    <scope>NUCLEOTIDE SEQUENCE [LARGE SCALE GENOMIC DNA]</scope>
    <source>
        <strain evidence="2 3">JCM 14663</strain>
    </source>
</reference>
<organism evidence="2 3">
    <name type="scientific">Natrinema gari JCM 14663</name>
    <dbReference type="NCBI Taxonomy" id="1230459"/>
    <lineage>
        <taxon>Archaea</taxon>
        <taxon>Methanobacteriati</taxon>
        <taxon>Methanobacteriota</taxon>
        <taxon>Stenosarchaea group</taxon>
        <taxon>Halobacteria</taxon>
        <taxon>Halobacteriales</taxon>
        <taxon>Natrialbaceae</taxon>
        <taxon>Natrinema</taxon>
    </lineage>
</organism>
<feature type="compositionally biased region" description="Basic and acidic residues" evidence="1">
    <location>
        <begin position="115"/>
        <end position="153"/>
    </location>
</feature>
<evidence type="ECO:0000313" key="2">
    <source>
        <dbReference type="EMBL" id="ELY79430.1"/>
    </source>
</evidence>
<dbReference type="AlphaFoldDB" id="L9YYW4"/>
<name>L9YYW4_9EURY</name>
<dbReference type="PATRIC" id="fig|1230459.4.peg.2097"/>
<accession>L9YYW4</accession>
<feature type="compositionally biased region" description="Basic and acidic residues" evidence="1">
    <location>
        <begin position="61"/>
        <end position="75"/>
    </location>
</feature>
<sequence>MQTSAASDRPSLTYRRSSATDAPSVGQGGPNGSNATPRDSTTPSGAVRESTASRATPGHASGRERRGSSDRRETGGARTRSGFGSERSQEPAQPGSTVGHDVGTGLNDSTGSGLNDRHRSSIDRPQHPSERRSEPQRGRRSDQDRHSRNRFDSVDLSSGTDPRFDADVDRAVQELYRKLERKIRVERERRGL</sequence>
<comment type="caution">
    <text evidence="2">The sequence shown here is derived from an EMBL/GenBank/DDBJ whole genome shotgun (WGS) entry which is preliminary data.</text>
</comment>
<dbReference type="EMBL" id="AOIJ01000051">
    <property type="protein sequence ID" value="ELY79430.1"/>
    <property type="molecule type" value="Genomic_DNA"/>
</dbReference>
<gene>
    <name evidence="2" type="ORF">C486_10524</name>
</gene>
<evidence type="ECO:0000256" key="1">
    <source>
        <dbReference type="SAM" id="MobiDB-lite"/>
    </source>
</evidence>
<protein>
    <submittedName>
        <fullName evidence="2">Uncharacterized protein</fullName>
    </submittedName>
</protein>
<feature type="region of interest" description="Disordered" evidence="1">
    <location>
        <begin position="1"/>
        <end position="166"/>
    </location>
</feature>